<sequence length="256" mass="27973">MNFQPRSLGEILDSTFSMYKAQFNVYMKISLLQVLVFTVGALIVAGGYSAMGESGVVVIGAIIFIAVVMVNIGAVTGIVHIASEQLSDRHIEVKDALLFGFRKIAVQVASTILYGIAITLGFILFILPGIYLANAFILFIQVNALESTGPWAGLKRSRELSKGSWWRIAAIIFLMSLLVGIMSLIIQLPLNLLTQVLSLDVFSKMIADNLVATITGSLFMPVTGISYTLLYYDLRVRKENFDLHSAVEAVTDTTNL</sequence>
<dbReference type="AlphaFoldDB" id="A0A1G9UQ42"/>
<dbReference type="STRING" id="146817.SAMN04488502_10622"/>
<reference evidence="2 3" key="1">
    <citation type="submission" date="2016-10" db="EMBL/GenBank/DDBJ databases">
        <authorList>
            <person name="de Groot N.N."/>
        </authorList>
    </citation>
    <scope>NUCLEOTIDE SEQUENCE [LARGE SCALE GENOMIC DNA]</scope>
    <source>
        <strain evidence="2 3">DSM 1736</strain>
    </source>
</reference>
<evidence type="ECO:0000313" key="2">
    <source>
        <dbReference type="EMBL" id="SDM61984.1"/>
    </source>
</evidence>
<keyword evidence="3" id="KW-1185">Reference proteome</keyword>
<organism evidence="2 3">
    <name type="scientific">Dendrosporobacter quercicolus</name>
    <dbReference type="NCBI Taxonomy" id="146817"/>
    <lineage>
        <taxon>Bacteria</taxon>
        <taxon>Bacillati</taxon>
        <taxon>Bacillota</taxon>
        <taxon>Negativicutes</taxon>
        <taxon>Selenomonadales</taxon>
        <taxon>Sporomusaceae</taxon>
        <taxon>Dendrosporobacter</taxon>
    </lineage>
</organism>
<dbReference type="RefSeq" id="WP_139164489.1">
    <property type="nucleotide sequence ID" value="NZ_FNHB01000006.1"/>
</dbReference>
<keyword evidence="1" id="KW-0812">Transmembrane</keyword>
<dbReference type="OrthoDB" id="2375893at2"/>
<protein>
    <recommendedName>
        <fullName evidence="4">Membrane domain of glycerophosphoryl diester phosphodiesterase</fullName>
    </recommendedName>
</protein>
<proteinExistence type="predicted"/>
<evidence type="ECO:0000313" key="3">
    <source>
        <dbReference type="Proteomes" id="UP000214880"/>
    </source>
</evidence>
<keyword evidence="1" id="KW-0472">Membrane</keyword>
<gene>
    <name evidence="2" type="ORF">SAMN04488502_10622</name>
</gene>
<feature type="transmembrane region" description="Helical" evidence="1">
    <location>
        <begin position="104"/>
        <end position="127"/>
    </location>
</feature>
<feature type="transmembrane region" description="Helical" evidence="1">
    <location>
        <begin position="133"/>
        <end position="154"/>
    </location>
</feature>
<name>A0A1G9UQ42_9FIRM</name>
<feature type="transmembrane region" description="Helical" evidence="1">
    <location>
        <begin position="210"/>
        <end position="232"/>
    </location>
</feature>
<keyword evidence="1" id="KW-1133">Transmembrane helix</keyword>
<feature type="transmembrane region" description="Helical" evidence="1">
    <location>
        <begin position="29"/>
        <end position="50"/>
    </location>
</feature>
<dbReference type="Proteomes" id="UP000214880">
    <property type="component" value="Unassembled WGS sequence"/>
</dbReference>
<accession>A0A1G9UQ42</accession>
<evidence type="ECO:0008006" key="4">
    <source>
        <dbReference type="Google" id="ProtNLM"/>
    </source>
</evidence>
<evidence type="ECO:0000256" key="1">
    <source>
        <dbReference type="SAM" id="Phobius"/>
    </source>
</evidence>
<dbReference type="EMBL" id="FNHB01000006">
    <property type="protein sequence ID" value="SDM61984.1"/>
    <property type="molecule type" value="Genomic_DNA"/>
</dbReference>
<feature type="transmembrane region" description="Helical" evidence="1">
    <location>
        <begin position="56"/>
        <end position="83"/>
    </location>
</feature>
<feature type="transmembrane region" description="Helical" evidence="1">
    <location>
        <begin position="166"/>
        <end position="190"/>
    </location>
</feature>